<name>L0R6S7_9BACT</name>
<sequence>MCIAQILLYFAAFLKKSRDAATLKINYRPYICILFQNLWHESRLCQDILSRSSFTESAGWKYYL</sequence>
<keyword evidence="2" id="KW-1185">Reference proteome</keyword>
<dbReference type="STRING" id="1121451.DESAM_20128"/>
<reference evidence="1 2" key="1">
    <citation type="submission" date="2012-10" db="EMBL/GenBank/DDBJ databases">
        <authorList>
            <person name="Genoscope - CEA"/>
        </authorList>
    </citation>
    <scope>NUCLEOTIDE SEQUENCE [LARGE SCALE GENOMIC DNA]</scope>
    <source>
        <strain evidence="2">AM13 / DSM 14728</strain>
    </source>
</reference>
<evidence type="ECO:0000313" key="2">
    <source>
        <dbReference type="Proteomes" id="UP000010808"/>
    </source>
</evidence>
<organism evidence="1 2">
    <name type="scientific">Maridesulfovibrio hydrothermalis AM13 = DSM 14728</name>
    <dbReference type="NCBI Taxonomy" id="1121451"/>
    <lineage>
        <taxon>Bacteria</taxon>
        <taxon>Pseudomonadati</taxon>
        <taxon>Thermodesulfobacteriota</taxon>
        <taxon>Desulfovibrionia</taxon>
        <taxon>Desulfovibrionales</taxon>
        <taxon>Desulfovibrionaceae</taxon>
        <taxon>Maridesulfovibrio</taxon>
    </lineage>
</organism>
<dbReference type="AlphaFoldDB" id="L0R6S7"/>
<dbReference type="Proteomes" id="UP000010808">
    <property type="component" value="Chromosome"/>
</dbReference>
<evidence type="ECO:0000313" key="1">
    <source>
        <dbReference type="EMBL" id="CCO22419.1"/>
    </source>
</evidence>
<dbReference type="HOGENOM" id="CLU_2860390_0_0_7"/>
<proteinExistence type="predicted"/>
<dbReference type="KEGG" id="dhy:DESAM_20128"/>
<dbReference type="EMBL" id="FO203522">
    <property type="protein sequence ID" value="CCO22419.1"/>
    <property type="molecule type" value="Genomic_DNA"/>
</dbReference>
<accession>L0R6S7</accession>
<protein>
    <submittedName>
        <fullName evidence="1">Uncharacterized protein</fullName>
    </submittedName>
</protein>
<gene>
    <name evidence="1" type="ORF">DESAM_20128</name>
</gene>